<dbReference type="Proteomes" id="UP000297229">
    <property type="component" value="Unassembled WGS sequence"/>
</dbReference>
<name>A0A4Z1JND1_9HELO</name>
<evidence type="ECO:0000313" key="1">
    <source>
        <dbReference type="EMBL" id="TGO74966.1"/>
    </source>
</evidence>
<proteinExistence type="predicted"/>
<sequence>MILENLIRAFGKGKEVLGAESGLEDMDTQFNTAGNGQLPFHPRPLHHVSPINIKTNPTISFIQKIVSPEKCVFIE</sequence>
<evidence type="ECO:0000313" key="2">
    <source>
        <dbReference type="Proteomes" id="UP000297229"/>
    </source>
</evidence>
<comment type="caution">
    <text evidence="1">The sequence shown here is derived from an EMBL/GenBank/DDBJ whole genome shotgun (WGS) entry which is preliminary data.</text>
</comment>
<dbReference type="OrthoDB" id="10538435at2759"/>
<organism evidence="1 2">
    <name type="scientific">Botrytis elliptica</name>
    <dbReference type="NCBI Taxonomy" id="278938"/>
    <lineage>
        <taxon>Eukaryota</taxon>
        <taxon>Fungi</taxon>
        <taxon>Dikarya</taxon>
        <taxon>Ascomycota</taxon>
        <taxon>Pezizomycotina</taxon>
        <taxon>Leotiomycetes</taxon>
        <taxon>Helotiales</taxon>
        <taxon>Sclerotiniaceae</taxon>
        <taxon>Botrytis</taxon>
    </lineage>
</organism>
<accession>A0A4Z1JND1</accession>
<gene>
    <name evidence="1" type="ORF">BELL_0244g00110</name>
</gene>
<keyword evidence="2" id="KW-1185">Reference proteome</keyword>
<protein>
    <submittedName>
        <fullName evidence="1">Uncharacterized protein</fullName>
    </submittedName>
</protein>
<dbReference type="EMBL" id="PQXM01000243">
    <property type="protein sequence ID" value="TGO74966.1"/>
    <property type="molecule type" value="Genomic_DNA"/>
</dbReference>
<reference evidence="1 2" key="1">
    <citation type="submission" date="2017-12" db="EMBL/GenBank/DDBJ databases">
        <title>Comparative genomics of Botrytis spp.</title>
        <authorList>
            <person name="Valero-Jimenez C.A."/>
            <person name="Tapia P."/>
            <person name="Veloso J."/>
            <person name="Silva-Moreno E."/>
            <person name="Staats M."/>
            <person name="Valdes J.H."/>
            <person name="Van Kan J.A.L."/>
        </authorList>
    </citation>
    <scope>NUCLEOTIDE SEQUENCE [LARGE SCALE GENOMIC DNA]</scope>
    <source>
        <strain evidence="1 2">Be9601</strain>
    </source>
</reference>
<dbReference type="AlphaFoldDB" id="A0A4Z1JND1"/>